<dbReference type="SMART" id="SM00354">
    <property type="entry name" value="HTH_LACI"/>
    <property type="match status" value="1"/>
</dbReference>
<evidence type="ECO:0000256" key="2">
    <source>
        <dbReference type="ARBA" id="ARBA00023125"/>
    </source>
</evidence>
<dbReference type="Gene3D" id="3.40.50.2300">
    <property type="match status" value="2"/>
</dbReference>
<dbReference type="RefSeq" id="WP_203923928.1">
    <property type="nucleotide sequence ID" value="NZ_BONZ01000099.1"/>
</dbReference>
<accession>A0A8J3VVN7</accession>
<dbReference type="SUPFAM" id="SSF53822">
    <property type="entry name" value="Periplasmic binding protein-like I"/>
    <property type="match status" value="1"/>
</dbReference>
<keyword evidence="3" id="KW-0804">Transcription</keyword>
<feature type="domain" description="HTH lacI-type" evidence="4">
    <location>
        <begin position="7"/>
        <end position="61"/>
    </location>
</feature>
<dbReference type="PANTHER" id="PTHR30146">
    <property type="entry name" value="LACI-RELATED TRANSCRIPTIONAL REPRESSOR"/>
    <property type="match status" value="1"/>
</dbReference>
<dbReference type="PROSITE" id="PS50932">
    <property type="entry name" value="HTH_LACI_2"/>
    <property type="match status" value="1"/>
</dbReference>
<dbReference type="EMBL" id="BONZ01000099">
    <property type="protein sequence ID" value="GIH20500.1"/>
    <property type="molecule type" value="Genomic_DNA"/>
</dbReference>
<dbReference type="InterPro" id="IPR010982">
    <property type="entry name" value="Lambda_DNA-bd_dom_sf"/>
</dbReference>
<proteinExistence type="predicted"/>
<comment type="caution">
    <text evidence="5">The sequence shown here is derived from an EMBL/GenBank/DDBJ whole genome shotgun (WGS) entry which is preliminary data.</text>
</comment>
<reference evidence="5" key="1">
    <citation type="submission" date="2021-01" db="EMBL/GenBank/DDBJ databases">
        <title>Whole genome shotgun sequence of Rugosimonospora africana NBRC 104875.</title>
        <authorList>
            <person name="Komaki H."/>
            <person name="Tamura T."/>
        </authorList>
    </citation>
    <scope>NUCLEOTIDE SEQUENCE</scope>
    <source>
        <strain evidence="5">NBRC 104875</strain>
    </source>
</reference>
<evidence type="ECO:0000256" key="1">
    <source>
        <dbReference type="ARBA" id="ARBA00023015"/>
    </source>
</evidence>
<keyword evidence="1" id="KW-0805">Transcription regulation</keyword>
<evidence type="ECO:0000313" key="5">
    <source>
        <dbReference type="EMBL" id="GIH20500.1"/>
    </source>
</evidence>
<dbReference type="GO" id="GO:0000976">
    <property type="term" value="F:transcription cis-regulatory region binding"/>
    <property type="evidence" value="ECO:0007669"/>
    <property type="project" value="TreeGrafter"/>
</dbReference>
<dbReference type="CDD" id="cd06293">
    <property type="entry name" value="PBP1_LacI-like"/>
    <property type="match status" value="1"/>
</dbReference>
<protein>
    <submittedName>
        <fullName evidence="5">LacI family transcriptional regulator</fullName>
    </submittedName>
</protein>
<evidence type="ECO:0000256" key="3">
    <source>
        <dbReference type="ARBA" id="ARBA00023163"/>
    </source>
</evidence>
<evidence type="ECO:0000259" key="4">
    <source>
        <dbReference type="PROSITE" id="PS50932"/>
    </source>
</evidence>
<dbReference type="Pfam" id="PF00356">
    <property type="entry name" value="LacI"/>
    <property type="match status" value="1"/>
</dbReference>
<dbReference type="InterPro" id="IPR028082">
    <property type="entry name" value="Peripla_BP_I"/>
</dbReference>
<keyword evidence="2" id="KW-0238">DNA-binding</keyword>
<dbReference type="Proteomes" id="UP000642748">
    <property type="component" value="Unassembled WGS sequence"/>
</dbReference>
<dbReference type="AlphaFoldDB" id="A0A8J3VVN7"/>
<dbReference type="InterPro" id="IPR046335">
    <property type="entry name" value="LacI/GalR-like_sensor"/>
</dbReference>
<dbReference type="Gene3D" id="1.10.260.40">
    <property type="entry name" value="lambda repressor-like DNA-binding domains"/>
    <property type="match status" value="1"/>
</dbReference>
<keyword evidence="6" id="KW-1185">Reference proteome</keyword>
<dbReference type="Pfam" id="PF13377">
    <property type="entry name" value="Peripla_BP_3"/>
    <property type="match status" value="1"/>
</dbReference>
<organism evidence="5 6">
    <name type="scientific">Rugosimonospora africana</name>
    <dbReference type="NCBI Taxonomy" id="556532"/>
    <lineage>
        <taxon>Bacteria</taxon>
        <taxon>Bacillati</taxon>
        <taxon>Actinomycetota</taxon>
        <taxon>Actinomycetes</taxon>
        <taxon>Micromonosporales</taxon>
        <taxon>Micromonosporaceae</taxon>
        <taxon>Rugosimonospora</taxon>
    </lineage>
</organism>
<dbReference type="InterPro" id="IPR000843">
    <property type="entry name" value="HTH_LacI"/>
</dbReference>
<dbReference type="SUPFAM" id="SSF47413">
    <property type="entry name" value="lambda repressor-like DNA-binding domains"/>
    <property type="match status" value="1"/>
</dbReference>
<name>A0A8J3VVN7_9ACTN</name>
<dbReference type="PROSITE" id="PS00356">
    <property type="entry name" value="HTH_LACI_1"/>
    <property type="match status" value="1"/>
</dbReference>
<dbReference type="CDD" id="cd01392">
    <property type="entry name" value="HTH_LacI"/>
    <property type="match status" value="1"/>
</dbReference>
<sequence length="341" mass="36463">MGNAKSVSVTDVAARAGVSLGTVSNVLNRPEKVAEGTRARVLRAIGELGFVRNEAARQMRSGRSRTIGLIVLDTGNPFFTDIAAGVEHTAAESGLSLFLCNSDEKTERERHYLSLLEEQRVYGVLVTPVLGRSTLIEDIRHRGTPVVLVDSGSSRQQCSVSVDDVVGGELAVGHLLRQGHQRIAVVGGPVSIKQVADRVAGGRAAFRAAGRDPRQLSFIETDALNVAGGRIAGERIAGMPARRRPTAAFCANDLLALGLLQEMTRRRVDVPGELAIVGYDDIEFAAAAAVPLTSVRQPRMQLGQAAASLLIEEVAQAETHRHRQVVFEPELVVRESSDAGE</sequence>
<gene>
    <name evidence="5" type="primary">lacI_18</name>
    <name evidence="5" type="ORF">Raf01_86720</name>
</gene>
<dbReference type="PANTHER" id="PTHR30146:SF109">
    <property type="entry name" value="HTH-TYPE TRANSCRIPTIONAL REGULATOR GALS"/>
    <property type="match status" value="1"/>
</dbReference>
<dbReference type="GO" id="GO:0003700">
    <property type="term" value="F:DNA-binding transcription factor activity"/>
    <property type="evidence" value="ECO:0007669"/>
    <property type="project" value="TreeGrafter"/>
</dbReference>
<evidence type="ECO:0000313" key="6">
    <source>
        <dbReference type="Proteomes" id="UP000642748"/>
    </source>
</evidence>